<name>A0AAQ3S4R7_VIGMU</name>
<accession>A0AAQ3S4R7</accession>
<sequence>QHKHELLESLSINNSCDWLTSLPLSIFPNLTRLYITNCENVESVSVSGSEMSKGLNSFEIGNCPNFVSVPGEGLCMPNLTSFIVYNCDKLKSLPDQMGTLVSKMEYLEISNCQQIESFPGGGMPPNLRRVEIRNCEKLLRGLGWKSMDMV</sequence>
<dbReference type="SUPFAM" id="SSF52058">
    <property type="entry name" value="L domain-like"/>
    <property type="match status" value="1"/>
</dbReference>
<dbReference type="PANTHER" id="PTHR36766:SF40">
    <property type="entry name" value="DISEASE RESISTANCE PROTEIN RGA3"/>
    <property type="match status" value="1"/>
</dbReference>
<organism evidence="3 4">
    <name type="scientific">Vigna mungo</name>
    <name type="common">Black gram</name>
    <name type="synonym">Phaseolus mungo</name>
    <dbReference type="NCBI Taxonomy" id="3915"/>
    <lineage>
        <taxon>Eukaryota</taxon>
        <taxon>Viridiplantae</taxon>
        <taxon>Streptophyta</taxon>
        <taxon>Embryophyta</taxon>
        <taxon>Tracheophyta</taxon>
        <taxon>Spermatophyta</taxon>
        <taxon>Magnoliopsida</taxon>
        <taxon>eudicotyledons</taxon>
        <taxon>Gunneridae</taxon>
        <taxon>Pentapetalae</taxon>
        <taxon>rosids</taxon>
        <taxon>fabids</taxon>
        <taxon>Fabales</taxon>
        <taxon>Fabaceae</taxon>
        <taxon>Papilionoideae</taxon>
        <taxon>50 kb inversion clade</taxon>
        <taxon>NPAAA clade</taxon>
        <taxon>indigoferoid/millettioid clade</taxon>
        <taxon>Phaseoleae</taxon>
        <taxon>Vigna</taxon>
    </lineage>
</organism>
<evidence type="ECO:0000313" key="4">
    <source>
        <dbReference type="Proteomes" id="UP001374535"/>
    </source>
</evidence>
<dbReference type="InterPro" id="IPR032675">
    <property type="entry name" value="LRR_dom_sf"/>
</dbReference>
<reference evidence="3 4" key="1">
    <citation type="journal article" date="2023" name="Life. Sci Alliance">
        <title>Evolutionary insights into 3D genome organization and epigenetic landscape of Vigna mungo.</title>
        <authorList>
            <person name="Junaid A."/>
            <person name="Singh B."/>
            <person name="Bhatia S."/>
        </authorList>
    </citation>
    <scope>NUCLEOTIDE SEQUENCE [LARGE SCALE GENOMIC DNA]</scope>
    <source>
        <strain evidence="3">Urdbean</strain>
    </source>
</reference>
<dbReference type="AlphaFoldDB" id="A0AAQ3S4R7"/>
<evidence type="ECO:0000259" key="2">
    <source>
        <dbReference type="Pfam" id="PF23247"/>
    </source>
</evidence>
<evidence type="ECO:0000313" key="3">
    <source>
        <dbReference type="EMBL" id="WVZ17327.1"/>
    </source>
</evidence>
<dbReference type="Proteomes" id="UP001374535">
    <property type="component" value="Chromosome 3"/>
</dbReference>
<dbReference type="Gene3D" id="3.80.10.10">
    <property type="entry name" value="Ribonuclease Inhibitor"/>
    <property type="match status" value="1"/>
</dbReference>
<evidence type="ECO:0000256" key="1">
    <source>
        <dbReference type="ARBA" id="ARBA00022821"/>
    </source>
</evidence>
<dbReference type="Pfam" id="PF23247">
    <property type="entry name" value="LRR_RPS2"/>
    <property type="match status" value="1"/>
</dbReference>
<proteinExistence type="predicted"/>
<keyword evidence="4" id="KW-1185">Reference proteome</keyword>
<gene>
    <name evidence="3" type="ORF">V8G54_010309</name>
</gene>
<dbReference type="PANTHER" id="PTHR36766">
    <property type="entry name" value="PLANT BROAD-SPECTRUM MILDEW RESISTANCE PROTEIN RPW8"/>
    <property type="match status" value="1"/>
</dbReference>
<feature type="domain" description="Disease resistance protein At4g27190-like leucine-rich repeats" evidence="2">
    <location>
        <begin position="7"/>
        <end position="113"/>
    </location>
</feature>
<dbReference type="GO" id="GO:0006952">
    <property type="term" value="P:defense response"/>
    <property type="evidence" value="ECO:0007669"/>
    <property type="project" value="UniProtKB-KW"/>
</dbReference>
<feature type="non-terminal residue" evidence="3">
    <location>
        <position position="1"/>
    </location>
</feature>
<protein>
    <recommendedName>
        <fullName evidence="2">Disease resistance protein At4g27190-like leucine-rich repeats domain-containing protein</fullName>
    </recommendedName>
</protein>
<dbReference type="InterPro" id="IPR057135">
    <property type="entry name" value="At4g27190-like_LRR"/>
</dbReference>
<feature type="non-terminal residue" evidence="3">
    <location>
        <position position="150"/>
    </location>
</feature>
<keyword evidence="1" id="KW-0611">Plant defense</keyword>
<dbReference type="EMBL" id="CP144698">
    <property type="protein sequence ID" value="WVZ17327.1"/>
    <property type="molecule type" value="Genomic_DNA"/>
</dbReference>